<dbReference type="AlphaFoldDB" id="A0A916QSD4"/>
<keyword evidence="3" id="KW-1185">Reference proteome</keyword>
<dbReference type="Proteomes" id="UP000628017">
    <property type="component" value="Unassembled WGS sequence"/>
</dbReference>
<dbReference type="SUPFAM" id="SSF55469">
    <property type="entry name" value="FMN-dependent nitroreductase-like"/>
    <property type="match status" value="1"/>
</dbReference>
<reference evidence="2" key="1">
    <citation type="journal article" date="2014" name="Int. J. Syst. Evol. Microbiol.">
        <title>Complete genome sequence of Corynebacterium casei LMG S-19264T (=DSM 44701T), isolated from a smear-ripened cheese.</title>
        <authorList>
            <consortium name="US DOE Joint Genome Institute (JGI-PGF)"/>
            <person name="Walter F."/>
            <person name="Albersmeier A."/>
            <person name="Kalinowski J."/>
            <person name="Ruckert C."/>
        </authorList>
    </citation>
    <scope>NUCLEOTIDE SEQUENCE</scope>
    <source>
        <strain evidence="2">CGMCC 1.15880</strain>
    </source>
</reference>
<dbReference type="Pfam" id="PF00881">
    <property type="entry name" value="Nitroreductase"/>
    <property type="match status" value="1"/>
</dbReference>
<dbReference type="GO" id="GO:0016491">
    <property type="term" value="F:oxidoreductase activity"/>
    <property type="evidence" value="ECO:0007669"/>
    <property type="project" value="InterPro"/>
</dbReference>
<feature type="domain" description="Nitroreductase" evidence="1">
    <location>
        <begin position="16"/>
        <end position="182"/>
    </location>
</feature>
<organism evidence="2 3">
    <name type="scientific">Neptunicoccus cionae</name>
    <dbReference type="NCBI Taxonomy" id="2035344"/>
    <lineage>
        <taxon>Bacteria</taxon>
        <taxon>Pseudomonadati</taxon>
        <taxon>Pseudomonadota</taxon>
        <taxon>Alphaproteobacteria</taxon>
        <taxon>Rhodobacterales</taxon>
        <taxon>Paracoccaceae</taxon>
        <taxon>Neptunicoccus</taxon>
    </lineage>
</organism>
<accession>A0A916QSD4</accession>
<dbReference type="EMBL" id="BMKA01000001">
    <property type="protein sequence ID" value="GGA07309.1"/>
    <property type="molecule type" value="Genomic_DNA"/>
</dbReference>
<dbReference type="PANTHER" id="PTHR23026">
    <property type="entry name" value="NADPH NITROREDUCTASE"/>
    <property type="match status" value="1"/>
</dbReference>
<gene>
    <name evidence="2" type="ORF">GCM10011498_03980</name>
</gene>
<reference evidence="2" key="2">
    <citation type="submission" date="2020-09" db="EMBL/GenBank/DDBJ databases">
        <authorList>
            <person name="Sun Q."/>
            <person name="Zhou Y."/>
        </authorList>
    </citation>
    <scope>NUCLEOTIDE SEQUENCE</scope>
    <source>
        <strain evidence="2">CGMCC 1.15880</strain>
    </source>
</reference>
<dbReference type="InterPro" id="IPR000415">
    <property type="entry name" value="Nitroreductase-like"/>
</dbReference>
<proteinExistence type="predicted"/>
<dbReference type="Gene3D" id="3.40.109.10">
    <property type="entry name" value="NADH Oxidase"/>
    <property type="match status" value="1"/>
</dbReference>
<evidence type="ECO:0000313" key="3">
    <source>
        <dbReference type="Proteomes" id="UP000628017"/>
    </source>
</evidence>
<comment type="caution">
    <text evidence="2">The sequence shown here is derived from an EMBL/GenBank/DDBJ whole genome shotgun (WGS) entry which is preliminary data.</text>
</comment>
<evidence type="ECO:0000313" key="2">
    <source>
        <dbReference type="EMBL" id="GGA07309.1"/>
    </source>
</evidence>
<protein>
    <submittedName>
        <fullName evidence="2">5,6-dimethylbenzimidazole synthase</fullName>
    </submittedName>
</protein>
<dbReference type="InterPro" id="IPR012825">
    <property type="entry name" value="BluB"/>
</dbReference>
<dbReference type="InterPro" id="IPR029479">
    <property type="entry name" value="Nitroreductase"/>
</dbReference>
<dbReference type="NCBIfam" id="TIGR02476">
    <property type="entry name" value="BluB"/>
    <property type="match status" value="1"/>
</dbReference>
<name>A0A916QSD4_9RHOB</name>
<dbReference type="InterPro" id="IPR050627">
    <property type="entry name" value="Nitroreductase/BluB"/>
</dbReference>
<dbReference type="RefSeq" id="WP_188670414.1">
    <property type="nucleotide sequence ID" value="NZ_BMKA01000001.1"/>
</dbReference>
<dbReference type="PANTHER" id="PTHR23026:SF123">
    <property type="entry name" value="NAD(P)H NITROREDUCTASE RV3131-RELATED"/>
    <property type="match status" value="1"/>
</dbReference>
<evidence type="ECO:0000259" key="1">
    <source>
        <dbReference type="Pfam" id="PF00881"/>
    </source>
</evidence>
<sequence>MHKFTAEFRSEFVNLLKWRRDVRHFKTTPVPQDSLAECLDAFRLSPSVGLSEPWRIVSLDTDAARAKAYDNFQIQNDAALAGYSGDKAKTYASLKLAGMKEAPVQFAIFCDEETEKGSGLGAATMAETRRYSVVSAIMSFWLVARAYGLGVGWVSILDADQLRADLGVPESWSLVAYLCVGYPTEESLQPELEAKGWEERAETVDVMSR</sequence>